<keyword evidence="4" id="KW-1185">Reference proteome</keyword>
<dbReference type="Proteomes" id="UP001598352">
    <property type="component" value="Unassembled WGS sequence"/>
</dbReference>
<evidence type="ECO:0000256" key="1">
    <source>
        <dbReference type="SAM" id="MobiDB-lite"/>
    </source>
</evidence>
<proteinExistence type="predicted"/>
<evidence type="ECO:0000313" key="4">
    <source>
        <dbReference type="Proteomes" id="UP001598352"/>
    </source>
</evidence>
<feature type="compositionally biased region" description="Basic and acidic residues" evidence="1">
    <location>
        <begin position="318"/>
        <end position="329"/>
    </location>
</feature>
<organism evidence="3 4">
    <name type="scientific">Streptomyces rubiginosohelvolus</name>
    <dbReference type="NCBI Taxonomy" id="67362"/>
    <lineage>
        <taxon>Bacteria</taxon>
        <taxon>Bacillati</taxon>
        <taxon>Actinomycetota</taxon>
        <taxon>Actinomycetes</taxon>
        <taxon>Kitasatosporales</taxon>
        <taxon>Streptomycetaceae</taxon>
        <taxon>Streptomyces</taxon>
    </lineage>
</organism>
<accession>A0ABW6ESI7</accession>
<gene>
    <name evidence="3" type="ORF">ACFWOQ_01685</name>
</gene>
<evidence type="ECO:0000313" key="3">
    <source>
        <dbReference type="EMBL" id="MFD4821269.1"/>
    </source>
</evidence>
<feature type="compositionally biased region" description="Basic and acidic residues" evidence="1">
    <location>
        <begin position="298"/>
        <end position="307"/>
    </location>
</feature>
<dbReference type="InterPro" id="IPR025296">
    <property type="entry name" value="DUF4158"/>
</dbReference>
<reference evidence="3 4" key="1">
    <citation type="submission" date="2024-09" db="EMBL/GenBank/DDBJ databases">
        <title>The Natural Products Discovery Center: Release of the First 8490 Sequenced Strains for Exploring Actinobacteria Biosynthetic Diversity.</title>
        <authorList>
            <person name="Kalkreuter E."/>
            <person name="Kautsar S.A."/>
            <person name="Yang D."/>
            <person name="Bader C.D."/>
            <person name="Teijaro C.N."/>
            <person name="Fluegel L."/>
            <person name="Davis C.M."/>
            <person name="Simpson J.R."/>
            <person name="Lauterbach L."/>
            <person name="Steele A.D."/>
            <person name="Gui C."/>
            <person name="Meng S."/>
            <person name="Li G."/>
            <person name="Viehrig K."/>
            <person name="Ye F."/>
            <person name="Su P."/>
            <person name="Kiefer A.F."/>
            <person name="Nichols A."/>
            <person name="Cepeda A.J."/>
            <person name="Yan W."/>
            <person name="Fan B."/>
            <person name="Jiang Y."/>
            <person name="Adhikari A."/>
            <person name="Zheng C.-J."/>
            <person name="Schuster L."/>
            <person name="Cowan T.M."/>
            <person name="Smanski M.J."/>
            <person name="Chevrette M.G."/>
            <person name="De Carvalho L.P.S."/>
            <person name="Shen B."/>
        </authorList>
    </citation>
    <scope>NUCLEOTIDE SEQUENCE [LARGE SCALE GENOMIC DNA]</scope>
    <source>
        <strain evidence="3 4">NPDC058428</strain>
    </source>
</reference>
<protein>
    <submittedName>
        <fullName evidence="3">DUF4158 domain-containing protein</fullName>
    </submittedName>
</protein>
<dbReference type="RefSeq" id="WP_382767835.1">
    <property type="nucleotide sequence ID" value="NZ_JBHXKZ010000001.1"/>
</dbReference>
<feature type="region of interest" description="Disordered" evidence="1">
    <location>
        <begin position="272"/>
        <end position="337"/>
    </location>
</feature>
<comment type="caution">
    <text evidence="3">The sequence shown here is derived from an EMBL/GenBank/DDBJ whole genome shotgun (WGS) entry which is preliminary data.</text>
</comment>
<name>A0ABW6ESI7_9ACTN</name>
<sequence>MRQEWSPEDVVACWTLVDGDWDLVANKAGTTRLGFCLMLKFFEMEGRFPDLLEEVPQAAVEYVAGLVKVAAAEFAKYDLTSRSAKNHRKEIREALKFRPATRADEDQLIVWLADGVCPVELVEDRQRDALLVECRARKIEPPGRVDRILTAAQSRADKAFCTRTIERLGQVGTARLLALVAEGNEDGTALLASLKRDLGAVGLESLLTEITKLNDVRKTRSARGAVRGVLGETASCVAGAGDQDVPLGLPRHRRGRADHVACGAALLAAGRDHRCPGGSADRPGPEDQRPCRATGGEAAHRRIEEGPRQGGDPLQARGRRDREAGRDRAYGSVPGGG</sequence>
<feature type="domain" description="DUF4158" evidence="2">
    <location>
        <begin position="4"/>
        <end position="143"/>
    </location>
</feature>
<dbReference type="Pfam" id="PF13700">
    <property type="entry name" value="DUF4158"/>
    <property type="match status" value="1"/>
</dbReference>
<evidence type="ECO:0000259" key="2">
    <source>
        <dbReference type="Pfam" id="PF13700"/>
    </source>
</evidence>
<dbReference type="EMBL" id="JBHXKZ010000001">
    <property type="protein sequence ID" value="MFD4821269.1"/>
    <property type="molecule type" value="Genomic_DNA"/>
</dbReference>